<dbReference type="Gene3D" id="2.40.128.190">
    <property type="match status" value="1"/>
</dbReference>
<comment type="subcellular location">
    <subcellularLocation>
        <location evidence="1">Membrane</location>
        <topology evidence="1">Multi-pass membrane protein</topology>
    </subcellularLocation>
</comment>
<dbReference type="CDD" id="cd17352">
    <property type="entry name" value="MFS_MCT_SLC16"/>
    <property type="match status" value="1"/>
</dbReference>
<dbReference type="GO" id="GO:0016020">
    <property type="term" value="C:membrane"/>
    <property type="evidence" value="ECO:0007669"/>
    <property type="project" value="UniProtKB-SubCell"/>
</dbReference>
<dbReference type="Proteomes" id="UP000653565">
    <property type="component" value="Unassembled WGS sequence"/>
</dbReference>
<dbReference type="OrthoDB" id="6499973at2759"/>
<protein>
    <recommendedName>
        <fullName evidence="4">Fucose-specific lectin</fullName>
    </recommendedName>
</protein>
<dbReference type="AlphaFoldDB" id="A0A8H4H8F4"/>
<gene>
    <name evidence="8" type="ORF">CNMCM6805_006967</name>
</gene>
<feature type="domain" description="Major facilitator superfamily (MFS) profile" evidence="7">
    <location>
        <begin position="39"/>
        <end position="420"/>
    </location>
</feature>
<evidence type="ECO:0000256" key="4">
    <source>
        <dbReference type="ARBA" id="ARBA00015560"/>
    </source>
</evidence>
<organism evidence="8 9">
    <name type="scientific">Aspergillus fumigatiaffinis</name>
    <dbReference type="NCBI Taxonomy" id="340414"/>
    <lineage>
        <taxon>Eukaryota</taxon>
        <taxon>Fungi</taxon>
        <taxon>Dikarya</taxon>
        <taxon>Ascomycota</taxon>
        <taxon>Pezizomycotina</taxon>
        <taxon>Eurotiomycetes</taxon>
        <taxon>Eurotiomycetidae</taxon>
        <taxon>Eurotiales</taxon>
        <taxon>Aspergillaceae</taxon>
        <taxon>Aspergillus</taxon>
        <taxon>Aspergillus subgen. Fumigati</taxon>
    </lineage>
</organism>
<comment type="similarity">
    <text evidence="2">Belongs to the major facilitator superfamily. Monocarboxylate porter (TC 2.A.1.13) family.</text>
</comment>
<feature type="transmembrane region" description="Helical" evidence="6">
    <location>
        <begin position="39"/>
        <end position="60"/>
    </location>
</feature>
<feature type="transmembrane region" description="Helical" evidence="6">
    <location>
        <begin position="167"/>
        <end position="186"/>
    </location>
</feature>
<dbReference type="GO" id="GO:0022857">
    <property type="term" value="F:transmembrane transporter activity"/>
    <property type="evidence" value="ECO:0007669"/>
    <property type="project" value="InterPro"/>
</dbReference>
<dbReference type="Pfam" id="PF07938">
    <property type="entry name" value="Fungal_lectin"/>
    <property type="match status" value="2"/>
</dbReference>
<evidence type="ECO:0000256" key="5">
    <source>
        <dbReference type="ARBA" id="ARBA00022734"/>
    </source>
</evidence>
<evidence type="ECO:0000313" key="8">
    <source>
        <dbReference type="EMBL" id="KAF4237469.1"/>
    </source>
</evidence>
<dbReference type="InterPro" id="IPR011701">
    <property type="entry name" value="MFS"/>
</dbReference>
<evidence type="ECO:0000256" key="6">
    <source>
        <dbReference type="SAM" id="Phobius"/>
    </source>
</evidence>
<evidence type="ECO:0000313" key="9">
    <source>
        <dbReference type="Proteomes" id="UP000653565"/>
    </source>
</evidence>
<keyword evidence="6" id="KW-0812">Transmembrane</keyword>
<dbReference type="GO" id="GO:0030246">
    <property type="term" value="F:carbohydrate binding"/>
    <property type="evidence" value="ECO:0007669"/>
    <property type="project" value="UniProtKB-KW"/>
</dbReference>
<feature type="transmembrane region" description="Helical" evidence="6">
    <location>
        <begin position="133"/>
        <end position="155"/>
    </location>
</feature>
<keyword evidence="5" id="KW-0430">Lectin</keyword>
<dbReference type="InterPro" id="IPR050327">
    <property type="entry name" value="Proton-linked_MCT"/>
</dbReference>
<keyword evidence="9" id="KW-1185">Reference proteome</keyword>
<evidence type="ECO:0000259" key="7">
    <source>
        <dbReference type="PROSITE" id="PS50850"/>
    </source>
</evidence>
<feature type="transmembrane region" description="Helical" evidence="6">
    <location>
        <begin position="277"/>
        <end position="299"/>
    </location>
</feature>
<feature type="transmembrane region" description="Helical" evidence="6">
    <location>
        <begin position="332"/>
        <end position="352"/>
    </location>
</feature>
<dbReference type="SUPFAM" id="SSF103473">
    <property type="entry name" value="MFS general substrate transporter"/>
    <property type="match status" value="1"/>
</dbReference>
<feature type="transmembrane region" description="Helical" evidence="6">
    <location>
        <begin position="198"/>
        <end position="220"/>
    </location>
</feature>
<dbReference type="Pfam" id="PF07690">
    <property type="entry name" value="MFS_1"/>
    <property type="match status" value="1"/>
</dbReference>
<comment type="similarity">
    <text evidence="3">Belongs to the fungal fucose-specific lectin family.</text>
</comment>
<keyword evidence="6" id="KW-0472">Membrane</keyword>
<dbReference type="PANTHER" id="PTHR11360:SF281">
    <property type="entry name" value="ASPYRIDONES EFFLUX PROTEIN APDF-RELATED"/>
    <property type="match status" value="1"/>
</dbReference>
<evidence type="ECO:0000256" key="3">
    <source>
        <dbReference type="ARBA" id="ARBA00009042"/>
    </source>
</evidence>
<feature type="transmembrane region" description="Helical" evidence="6">
    <location>
        <begin position="109"/>
        <end position="127"/>
    </location>
</feature>
<reference evidence="8" key="1">
    <citation type="journal article" date="2020" name="bioRxiv">
        <title>Genomic and phenotypic heterogeneity of clinical isolates of the human pathogens Aspergillus fumigatus, Aspergillus lentulus and Aspergillus fumigatiaffinis.</title>
        <authorList>
            <person name="dos Santos R.A.C."/>
            <person name="Steenwyk J.L."/>
            <person name="Rivero-Menendez O."/>
            <person name="Mead M.E."/>
            <person name="Silva L.P."/>
            <person name="Bastos R.W."/>
            <person name="Alastruey-Izquierdo A."/>
            <person name="Goldman G.H."/>
            <person name="Rokas A."/>
        </authorList>
    </citation>
    <scope>NUCLEOTIDE SEQUENCE</scope>
    <source>
        <strain evidence="8">CNM-CM6805</strain>
    </source>
</reference>
<dbReference type="SUPFAM" id="SSF89372">
    <property type="entry name" value="Fucose-specific lectin"/>
    <property type="match status" value="2"/>
</dbReference>
<dbReference type="Gene3D" id="1.20.1250.20">
    <property type="entry name" value="MFS general substrate transporter like domains"/>
    <property type="match status" value="2"/>
</dbReference>
<proteinExistence type="inferred from homology"/>
<reference evidence="8" key="2">
    <citation type="submission" date="2020-04" db="EMBL/GenBank/DDBJ databases">
        <authorList>
            <person name="Santos R.A.C."/>
            <person name="Steenwyk J.L."/>
            <person name="Rivero-Menendez O."/>
            <person name="Mead M.E."/>
            <person name="Silva L.P."/>
            <person name="Bastos R.W."/>
            <person name="Alastruey-Izquierdo A."/>
            <person name="Goldman G.H."/>
            <person name="Rokas A."/>
        </authorList>
    </citation>
    <scope>NUCLEOTIDE SEQUENCE</scope>
    <source>
        <strain evidence="8">CNM-CM6805</strain>
    </source>
</reference>
<evidence type="ECO:0000256" key="1">
    <source>
        <dbReference type="ARBA" id="ARBA00004141"/>
    </source>
</evidence>
<name>A0A8H4H8F4_9EURO</name>
<dbReference type="InterPro" id="IPR012475">
    <property type="entry name" value="Fungal_lectin"/>
</dbReference>
<comment type="caution">
    <text evidence="8">The sequence shown here is derived from an EMBL/GenBank/DDBJ whole genome shotgun (WGS) entry which is preliminary data.</text>
</comment>
<feature type="transmembrane region" description="Helical" evidence="6">
    <location>
        <begin position="306"/>
        <end position="326"/>
    </location>
</feature>
<feature type="transmembrane region" description="Helical" evidence="6">
    <location>
        <begin position="364"/>
        <end position="387"/>
    </location>
</feature>
<feature type="transmembrane region" description="Helical" evidence="6">
    <location>
        <begin position="80"/>
        <end position="102"/>
    </location>
</feature>
<dbReference type="PANTHER" id="PTHR11360">
    <property type="entry name" value="MONOCARBOXYLATE TRANSPORTER"/>
    <property type="match status" value="1"/>
</dbReference>
<accession>A0A8H4H8F4</accession>
<sequence>MATQAYLSSSNGAVADEPKSEVNASAAAKPSFPEGGVRAWSVVFGASIALGCAFGYLSAFGIYETYYSEHQLAEKTASEIAWIGSTQIFLQFATSLVSGSLFDLYGAKILLIPGSLSFVFSIMMTSLCKQYYQVILAQGILGGLSTGFIFTPSLAAIGHYFQKKRGLAMGICAAGSSLGGLLFPIALKHALYSQRLGFGWGVRVVGFVVLGLLAIACALVRERLPPRKGQLFLPRAFLQPSYSFLVASVFLSFWGMWVPYFFIVSFAIQKIHMGGDLAFYTLSIVNAGSLLGRIIPGFLADRFGRLNMLVCVYAANSIMLLTWIRITTAAGLIAWAAVFGFVSGAVISLYPVSIAQLAPRPQEIGTYMGQASAIVSVAGLTGTPIAGALIRSYGYEAAALFAGLSMVIRVYSISNNNTLQEAAHDATSGWYTSALSNNNFQVAANSTVGAAYLAGTQALRAMQEYPQWRRSLYLGNLKEWQTLSNLGAALPGTAIAIRSFSQPNQVISFSVPNASPGTALAVTTTEDDSIHVYYGGSSNSIVEKVHDANSGWYDGAFSQSGMPGSQVAAINWGSGSGLNIRVYFQQPQSVPGVSEYQYVNGNWMAGQIPIPPA</sequence>
<dbReference type="InterPro" id="IPR036259">
    <property type="entry name" value="MFS_trans_sf"/>
</dbReference>
<feature type="transmembrane region" description="Helical" evidence="6">
    <location>
        <begin position="241"/>
        <end position="265"/>
    </location>
</feature>
<keyword evidence="6" id="KW-1133">Transmembrane helix</keyword>
<dbReference type="EMBL" id="JAAAPX010000045">
    <property type="protein sequence ID" value="KAF4237469.1"/>
    <property type="molecule type" value="Genomic_DNA"/>
</dbReference>
<evidence type="ECO:0000256" key="2">
    <source>
        <dbReference type="ARBA" id="ARBA00006727"/>
    </source>
</evidence>
<dbReference type="PROSITE" id="PS50850">
    <property type="entry name" value="MFS"/>
    <property type="match status" value="1"/>
</dbReference>
<dbReference type="InterPro" id="IPR020846">
    <property type="entry name" value="MFS_dom"/>
</dbReference>